<organism evidence="1 2">
    <name type="scientific">Anopheles dirus</name>
    <dbReference type="NCBI Taxonomy" id="7168"/>
    <lineage>
        <taxon>Eukaryota</taxon>
        <taxon>Metazoa</taxon>
        <taxon>Ecdysozoa</taxon>
        <taxon>Arthropoda</taxon>
        <taxon>Hexapoda</taxon>
        <taxon>Insecta</taxon>
        <taxon>Pterygota</taxon>
        <taxon>Neoptera</taxon>
        <taxon>Endopterygota</taxon>
        <taxon>Diptera</taxon>
        <taxon>Nematocera</taxon>
        <taxon>Culicoidea</taxon>
        <taxon>Culicidae</taxon>
        <taxon>Anophelinae</taxon>
        <taxon>Anopheles</taxon>
    </lineage>
</organism>
<proteinExistence type="predicted"/>
<reference evidence="1" key="2">
    <citation type="submission" date="2020-05" db="UniProtKB">
        <authorList>
            <consortium name="EnsemblMetazoa"/>
        </authorList>
    </citation>
    <scope>IDENTIFICATION</scope>
    <source>
        <strain evidence="1">WRAIR2</strain>
    </source>
</reference>
<dbReference type="Proteomes" id="UP000075884">
    <property type="component" value="Unassembled WGS sequence"/>
</dbReference>
<dbReference type="VEuPathDB" id="VectorBase:ADIR014041"/>
<sequence length="57" mass="6313">MCLFYLDEASAGCARVCACAVSRFSHVRFGRAAAASRSEKECFFSKHHVRCLSGLIR</sequence>
<dbReference type="AlphaFoldDB" id="A0A182NVU8"/>
<name>A0A182NVU8_9DIPT</name>
<evidence type="ECO:0000313" key="2">
    <source>
        <dbReference type="Proteomes" id="UP000075884"/>
    </source>
</evidence>
<accession>A0A182NVU8</accession>
<keyword evidence="2" id="KW-1185">Reference proteome</keyword>
<reference evidence="2" key="1">
    <citation type="submission" date="2013-03" db="EMBL/GenBank/DDBJ databases">
        <title>The Genome Sequence of Anopheles dirus WRAIR2.</title>
        <authorList>
            <consortium name="The Broad Institute Genomics Platform"/>
            <person name="Neafsey D.E."/>
            <person name="Walton C."/>
            <person name="Walker B."/>
            <person name="Young S.K."/>
            <person name="Zeng Q."/>
            <person name="Gargeya S."/>
            <person name="Fitzgerald M."/>
            <person name="Haas B."/>
            <person name="Abouelleil A."/>
            <person name="Allen A.W."/>
            <person name="Alvarado L."/>
            <person name="Arachchi H.M."/>
            <person name="Berlin A.M."/>
            <person name="Chapman S.B."/>
            <person name="Gainer-Dewar J."/>
            <person name="Goldberg J."/>
            <person name="Griggs A."/>
            <person name="Gujja S."/>
            <person name="Hansen M."/>
            <person name="Howarth C."/>
            <person name="Imamovic A."/>
            <person name="Ireland A."/>
            <person name="Larimer J."/>
            <person name="McCowan C."/>
            <person name="Murphy C."/>
            <person name="Pearson M."/>
            <person name="Poon T.W."/>
            <person name="Priest M."/>
            <person name="Roberts A."/>
            <person name="Saif S."/>
            <person name="Shea T."/>
            <person name="Sisk P."/>
            <person name="Sykes S."/>
            <person name="Wortman J."/>
            <person name="Nusbaum C."/>
            <person name="Birren B."/>
        </authorList>
    </citation>
    <scope>NUCLEOTIDE SEQUENCE [LARGE SCALE GENOMIC DNA]</scope>
    <source>
        <strain evidence="2">WRAIR2</strain>
    </source>
</reference>
<dbReference type="EnsemblMetazoa" id="ADIR014041-RA">
    <property type="protein sequence ID" value="ADIR014041-PA"/>
    <property type="gene ID" value="ADIR014041"/>
</dbReference>
<evidence type="ECO:0000313" key="1">
    <source>
        <dbReference type="EnsemblMetazoa" id="ADIR014041-PA"/>
    </source>
</evidence>
<protein>
    <submittedName>
        <fullName evidence="1">Uncharacterized protein</fullName>
    </submittedName>
</protein>